<evidence type="ECO:0000313" key="2">
    <source>
        <dbReference type="Proteomes" id="UP000828390"/>
    </source>
</evidence>
<reference evidence="1" key="2">
    <citation type="submission" date="2020-11" db="EMBL/GenBank/DDBJ databases">
        <authorList>
            <person name="McCartney M.A."/>
            <person name="Auch B."/>
            <person name="Kono T."/>
            <person name="Mallez S."/>
            <person name="Becker A."/>
            <person name="Gohl D.M."/>
            <person name="Silverstein K.A.T."/>
            <person name="Koren S."/>
            <person name="Bechman K.B."/>
            <person name="Herman A."/>
            <person name="Abrahante J.E."/>
            <person name="Garbe J."/>
        </authorList>
    </citation>
    <scope>NUCLEOTIDE SEQUENCE</scope>
    <source>
        <strain evidence="1">Duluth1</strain>
        <tissue evidence="1">Whole animal</tissue>
    </source>
</reference>
<organism evidence="1 2">
    <name type="scientific">Dreissena polymorpha</name>
    <name type="common">Zebra mussel</name>
    <name type="synonym">Mytilus polymorpha</name>
    <dbReference type="NCBI Taxonomy" id="45954"/>
    <lineage>
        <taxon>Eukaryota</taxon>
        <taxon>Metazoa</taxon>
        <taxon>Spiralia</taxon>
        <taxon>Lophotrochozoa</taxon>
        <taxon>Mollusca</taxon>
        <taxon>Bivalvia</taxon>
        <taxon>Autobranchia</taxon>
        <taxon>Heteroconchia</taxon>
        <taxon>Euheterodonta</taxon>
        <taxon>Imparidentia</taxon>
        <taxon>Neoheterodontei</taxon>
        <taxon>Myida</taxon>
        <taxon>Dreissenoidea</taxon>
        <taxon>Dreissenidae</taxon>
        <taxon>Dreissena</taxon>
    </lineage>
</organism>
<accession>A0A9D4I7V1</accession>
<sequence>MIVPYLRHAGTLKLLRVIGLYLCKTLDDAFRSGRGTGNTRFTWDVYQTELAVEKLLQGRPLCSLSNQYSKNLGPGIQYPTRCLTDQKGFLCLEDSSSCCLDYRTLPPVNIFSKNDSLQRKIQRISGFYNLIGGSQLV</sequence>
<keyword evidence="2" id="KW-1185">Reference proteome</keyword>
<comment type="caution">
    <text evidence="1">The sequence shown here is derived from an EMBL/GenBank/DDBJ whole genome shotgun (WGS) entry which is preliminary data.</text>
</comment>
<protein>
    <submittedName>
        <fullName evidence="1">Uncharacterized protein</fullName>
    </submittedName>
</protein>
<dbReference type="EMBL" id="JAIWYP010000010">
    <property type="protein sequence ID" value="KAH3751495.1"/>
    <property type="molecule type" value="Genomic_DNA"/>
</dbReference>
<dbReference type="Proteomes" id="UP000828390">
    <property type="component" value="Unassembled WGS sequence"/>
</dbReference>
<gene>
    <name evidence="1" type="ORF">DPMN_186055</name>
</gene>
<name>A0A9D4I7V1_DREPO</name>
<evidence type="ECO:0000313" key="1">
    <source>
        <dbReference type="EMBL" id="KAH3751495.1"/>
    </source>
</evidence>
<dbReference type="AlphaFoldDB" id="A0A9D4I7V1"/>
<proteinExistence type="predicted"/>
<reference evidence="1" key="1">
    <citation type="journal article" date="2019" name="bioRxiv">
        <title>The Genome of the Zebra Mussel, Dreissena polymorpha: A Resource for Invasive Species Research.</title>
        <authorList>
            <person name="McCartney M.A."/>
            <person name="Auch B."/>
            <person name="Kono T."/>
            <person name="Mallez S."/>
            <person name="Zhang Y."/>
            <person name="Obille A."/>
            <person name="Becker A."/>
            <person name="Abrahante J.E."/>
            <person name="Garbe J."/>
            <person name="Badalamenti J.P."/>
            <person name="Herman A."/>
            <person name="Mangelson H."/>
            <person name="Liachko I."/>
            <person name="Sullivan S."/>
            <person name="Sone E.D."/>
            <person name="Koren S."/>
            <person name="Silverstein K.A.T."/>
            <person name="Beckman K.B."/>
            <person name="Gohl D.M."/>
        </authorList>
    </citation>
    <scope>NUCLEOTIDE SEQUENCE</scope>
    <source>
        <strain evidence="1">Duluth1</strain>
        <tissue evidence="1">Whole animal</tissue>
    </source>
</reference>